<gene>
    <name evidence="3" type="ORF">PGLA1383_LOCUS38296</name>
</gene>
<feature type="region of interest" description="Disordered" evidence="2">
    <location>
        <begin position="920"/>
        <end position="1257"/>
    </location>
</feature>
<name>A0A813G7G4_POLGL</name>
<evidence type="ECO:0000256" key="2">
    <source>
        <dbReference type="SAM" id="MobiDB-lite"/>
    </source>
</evidence>
<sequence length="1514" mass="168328">MTAARGGALSRGARRKPEEDAPSEGTEPPSDAENDAQPQGEEEEAAHGCSAASAPPGATLVRMQNFPSSWIQGEALPQLPAKLSCLLGRFGALLGLPALEPGYQGGVASTAWFAAQASAQEAVLALNGVDLRSPAEKQLAGGRPAEAWERFVAELVAPAVEATSQAKQSQETGGGLRAEPGRQVAAGSQDAQPQEEREVPTDEGTGTEEGTDEEPGDAPAAPVAEAKEEEEEEEEFEVVADDAEAEAEADSGSDPDTEPPTEPPSDDEDATNGQPGRQEASPVVEPAPPVVEPELAPDVEPAPAVPAPAVVVMRHFPSSWIGPEALAQLPMRISSLLSKFGTVTKQPELFQGMNSSGTSIAAMAEFEARSQAEEALCALHGLDWRSPAELSACGNRPAEDFERFYVEILNAAAAAHPSAAAADAAHDETEAARDPEPVEAAVAPASPDASVQADPISPSSLAGAAGSAAALAFLSAETEEGEAYTPEAMLTAETRGLAAVVEEAGSRRSRKTGREKEGKKRPRWDQEERLASACFGGNDVPPGPHLLPSSEAAFDPESMAVAPAAEDLGNNNNNNNNNNDNNNNNNNNDNYNNLLASAPPSQVEDVPPELRDFDPLDSHLIIRGLPWEWSALQLQLLFTPYGGVAAMQLMGDDGEGGRAAWVHLEELGQHAVAAAQLQHLEQGGGPRLRVEHVLGPEELKSQAEAAEAQRQVLAEAAEAQRLRQVGLLAERRMVAEAAAADFAAAVLEAAERSGLAEPQDAERRKRLEAAAESLRDVSLSKQRRRMLVALTEAERKRQAPMVLTMENSAMDEADAEATAWRRALIHAERQLLQMLREAQAAETLAMSREDRESRRFEQATAEAERRRRRRERDFQSAESKAMASADRESRRYERALVVFAERQRVEAEQLRMQQAEAEQRQALVSERRRETEERRLMGADEAETRRQEAENKRRKAEDERKQKLVLEWQKKRKARRALDSDDEDGQLGAQGAPDEDGDNREEEEPEKQKRPEKVEKKDKRAEKRDDRRDEKREEKREDKTKAARARNPFEPLGKRGVESSKEPTESPLKFKPTEEEVSKESTKEKELSNKETTSSSKEVSKEERRRLRKEEEARRRKEEEEAEEQKFEQEQLRRKNFVVRRREQEEAEKQAEEEGRKEEEERARMAEEDRRRMLAEVKERKVEAERKKKEAAERRQQELAERKQRQEEGEEKRKEAEEELKRRKAEEEEMWARAQEEMQKKKQEEKDLKKRKREDEASADWLQAVLGEFNTDLEKRSGEQKEWADVLLDEDDDSEELEAPVGRGQVRQLTFEVQQDEADATLFRVDGKDKSWFLQKGAVVFNRPSESRFRLEATFQAGLSSRFGDEYAELSRAEQSSTINWLLMAGIARGGSELTGYRDCKTSGFYFLFHLNYRRTRWRIIACPHTAELEDTAGKLYTCNPQDADQFELPAYEGQILSVEFADGELWLLEAGLRRVRGIWAYNEAVPEGKLPAGDYYPTVLTSNCPTAFHARVV</sequence>
<feature type="region of interest" description="Disordered" evidence="2">
    <location>
        <begin position="1"/>
        <end position="56"/>
    </location>
</feature>
<dbReference type="CDD" id="cd00590">
    <property type="entry name" value="RRM_SF"/>
    <property type="match status" value="1"/>
</dbReference>
<feature type="region of interest" description="Disordered" evidence="2">
    <location>
        <begin position="565"/>
        <end position="593"/>
    </location>
</feature>
<feature type="compositionally biased region" description="Basic and acidic residues" evidence="2">
    <location>
        <begin position="1052"/>
        <end position="1064"/>
    </location>
</feature>
<keyword evidence="1" id="KW-0175">Coiled coil</keyword>
<evidence type="ECO:0000256" key="1">
    <source>
        <dbReference type="SAM" id="Coils"/>
    </source>
</evidence>
<feature type="compositionally biased region" description="Basic and acidic residues" evidence="2">
    <location>
        <begin position="424"/>
        <end position="436"/>
    </location>
</feature>
<feature type="compositionally biased region" description="Basic and acidic residues" evidence="2">
    <location>
        <begin position="1006"/>
        <end position="1041"/>
    </location>
</feature>
<feature type="compositionally biased region" description="Basic and acidic residues" evidence="2">
    <location>
        <begin position="1098"/>
        <end position="1133"/>
    </location>
</feature>
<dbReference type="GO" id="GO:0005634">
    <property type="term" value="C:nucleus"/>
    <property type="evidence" value="ECO:0007669"/>
    <property type="project" value="TreeGrafter"/>
</dbReference>
<feature type="compositionally biased region" description="Polar residues" evidence="2">
    <location>
        <begin position="162"/>
        <end position="171"/>
    </location>
</feature>
<proteinExistence type="predicted"/>
<feature type="compositionally biased region" description="Low complexity" evidence="2">
    <location>
        <begin position="1"/>
        <end position="11"/>
    </location>
</feature>
<reference evidence="3" key="1">
    <citation type="submission" date="2021-02" db="EMBL/GenBank/DDBJ databases">
        <authorList>
            <person name="Dougan E. K."/>
            <person name="Rhodes N."/>
            <person name="Thang M."/>
            <person name="Chan C."/>
        </authorList>
    </citation>
    <scope>NUCLEOTIDE SEQUENCE</scope>
</reference>
<feature type="compositionally biased region" description="Acidic residues" evidence="2">
    <location>
        <begin position="993"/>
        <end position="1005"/>
    </location>
</feature>
<feature type="compositionally biased region" description="Basic and acidic residues" evidence="2">
    <location>
        <begin position="925"/>
        <end position="964"/>
    </location>
</feature>
<feature type="compositionally biased region" description="Basic and acidic residues" evidence="2">
    <location>
        <begin position="1140"/>
        <end position="1256"/>
    </location>
</feature>
<dbReference type="PANTHER" id="PTHR14596:SF72">
    <property type="entry name" value="ZINC FINGER PROTEIN MSN2-RELATED"/>
    <property type="match status" value="1"/>
</dbReference>
<keyword evidence="4" id="KW-1185">Reference proteome</keyword>
<feature type="compositionally biased region" description="Basic and acidic residues" evidence="2">
    <location>
        <begin position="512"/>
        <end position="527"/>
    </location>
</feature>
<organism evidence="3 4">
    <name type="scientific">Polarella glacialis</name>
    <name type="common">Dinoflagellate</name>
    <dbReference type="NCBI Taxonomy" id="89957"/>
    <lineage>
        <taxon>Eukaryota</taxon>
        <taxon>Sar</taxon>
        <taxon>Alveolata</taxon>
        <taxon>Dinophyceae</taxon>
        <taxon>Suessiales</taxon>
        <taxon>Suessiaceae</taxon>
        <taxon>Polarella</taxon>
    </lineage>
</organism>
<feature type="region of interest" description="Disordered" evidence="2">
    <location>
        <begin position="501"/>
        <end position="527"/>
    </location>
</feature>
<feature type="compositionally biased region" description="Acidic residues" evidence="2">
    <location>
        <begin position="205"/>
        <end position="216"/>
    </location>
</feature>
<dbReference type="InterPro" id="IPR035979">
    <property type="entry name" value="RBD_domain_sf"/>
</dbReference>
<feature type="region of interest" description="Disordered" evidence="2">
    <location>
        <begin position="419"/>
        <end position="461"/>
    </location>
</feature>
<feature type="compositionally biased region" description="Basic and acidic residues" evidence="2">
    <location>
        <begin position="847"/>
        <end position="875"/>
    </location>
</feature>
<feature type="compositionally biased region" description="Low complexity" evidence="2">
    <location>
        <begin position="438"/>
        <end position="461"/>
    </location>
</feature>
<evidence type="ECO:0000313" key="4">
    <source>
        <dbReference type="Proteomes" id="UP000654075"/>
    </source>
</evidence>
<evidence type="ECO:0000313" key="3">
    <source>
        <dbReference type="EMBL" id="CAE8620760.1"/>
    </source>
</evidence>
<feature type="region of interest" description="Disordered" evidence="2">
    <location>
        <begin position="844"/>
        <end position="887"/>
    </location>
</feature>
<accession>A0A813G7G4</accession>
<dbReference type="GO" id="GO:0000981">
    <property type="term" value="F:DNA-binding transcription factor activity, RNA polymerase II-specific"/>
    <property type="evidence" value="ECO:0007669"/>
    <property type="project" value="TreeGrafter"/>
</dbReference>
<protein>
    <submittedName>
        <fullName evidence="3">Uncharacterized protein</fullName>
    </submittedName>
</protein>
<comment type="caution">
    <text evidence="3">The sequence shown here is derived from an EMBL/GenBank/DDBJ whole genome shotgun (WGS) entry which is preliminary data.</text>
</comment>
<feature type="region of interest" description="Disordered" evidence="2">
    <location>
        <begin position="161"/>
        <end position="299"/>
    </location>
</feature>
<dbReference type="SUPFAM" id="SSF54928">
    <property type="entry name" value="RNA-binding domain, RBD"/>
    <property type="match status" value="1"/>
</dbReference>
<dbReference type="GO" id="GO:0042594">
    <property type="term" value="P:response to starvation"/>
    <property type="evidence" value="ECO:0007669"/>
    <property type="project" value="TreeGrafter"/>
</dbReference>
<feature type="compositionally biased region" description="Acidic residues" evidence="2">
    <location>
        <begin position="30"/>
        <end position="44"/>
    </location>
</feature>
<feature type="coiled-coil region" evidence="1">
    <location>
        <begin position="810"/>
        <end position="844"/>
    </location>
</feature>
<feature type="compositionally biased region" description="Acidic residues" evidence="2">
    <location>
        <begin position="227"/>
        <end position="270"/>
    </location>
</feature>
<dbReference type="Proteomes" id="UP000654075">
    <property type="component" value="Unassembled WGS sequence"/>
</dbReference>
<dbReference type="EMBL" id="CAJNNV010027581">
    <property type="protein sequence ID" value="CAE8620760.1"/>
    <property type="molecule type" value="Genomic_DNA"/>
</dbReference>
<feature type="compositionally biased region" description="Low complexity" evidence="2">
    <location>
        <begin position="570"/>
        <end position="593"/>
    </location>
</feature>
<dbReference type="GO" id="GO:0000987">
    <property type="term" value="F:cis-regulatory region sequence-specific DNA binding"/>
    <property type="evidence" value="ECO:0007669"/>
    <property type="project" value="TreeGrafter"/>
</dbReference>
<feature type="compositionally biased region" description="Basic and acidic residues" evidence="2">
    <location>
        <begin position="1071"/>
        <end position="1089"/>
    </location>
</feature>
<dbReference type="PANTHER" id="PTHR14596">
    <property type="entry name" value="ZINC FINGER PROTEIN"/>
    <property type="match status" value="1"/>
</dbReference>